<keyword evidence="8 16" id="KW-0812">Transmembrane</keyword>
<keyword evidence="6 15" id="KW-0597">Phosphoprotein</keyword>
<evidence type="ECO:0000256" key="16">
    <source>
        <dbReference type="SAM" id="Phobius"/>
    </source>
</evidence>
<dbReference type="Pfam" id="PF00512">
    <property type="entry name" value="HisKA"/>
    <property type="match status" value="1"/>
</dbReference>
<dbReference type="InterPro" id="IPR001789">
    <property type="entry name" value="Sig_transdc_resp-reg_receiver"/>
</dbReference>
<dbReference type="SMART" id="SM00091">
    <property type="entry name" value="PAS"/>
    <property type="match status" value="1"/>
</dbReference>
<dbReference type="SUPFAM" id="SSF47384">
    <property type="entry name" value="Homodimeric domain of signal transducing histidine kinase"/>
    <property type="match status" value="1"/>
</dbReference>
<dbReference type="GO" id="GO:0000155">
    <property type="term" value="F:phosphorelay sensor kinase activity"/>
    <property type="evidence" value="ECO:0007669"/>
    <property type="project" value="InterPro"/>
</dbReference>
<dbReference type="PROSITE" id="PS50109">
    <property type="entry name" value="HIS_KIN"/>
    <property type="match status" value="1"/>
</dbReference>
<evidence type="ECO:0000256" key="15">
    <source>
        <dbReference type="PROSITE-ProRule" id="PRU00169"/>
    </source>
</evidence>
<dbReference type="PANTHER" id="PTHR43047">
    <property type="entry name" value="TWO-COMPONENT HISTIDINE PROTEIN KINASE"/>
    <property type="match status" value="1"/>
</dbReference>
<dbReference type="Pfam" id="PF00072">
    <property type="entry name" value="Response_reg"/>
    <property type="match status" value="1"/>
</dbReference>
<feature type="domain" description="PAS" evidence="19">
    <location>
        <begin position="212"/>
        <end position="283"/>
    </location>
</feature>
<dbReference type="SUPFAM" id="SSF47226">
    <property type="entry name" value="Histidine-containing phosphotransfer domain, HPT domain"/>
    <property type="match status" value="1"/>
</dbReference>
<comment type="subcellular location">
    <subcellularLocation>
        <location evidence="2">Cell inner membrane</location>
        <topology evidence="2">Multi-pass membrane protein</topology>
    </subcellularLocation>
</comment>
<proteinExistence type="predicted"/>
<dbReference type="SMART" id="SM00448">
    <property type="entry name" value="REC"/>
    <property type="match status" value="1"/>
</dbReference>
<dbReference type="SMART" id="SM00388">
    <property type="entry name" value="HisKA"/>
    <property type="match status" value="1"/>
</dbReference>
<feature type="domain" description="Response regulatory" evidence="18">
    <location>
        <begin position="606"/>
        <end position="723"/>
    </location>
</feature>
<dbReference type="InterPro" id="IPR000014">
    <property type="entry name" value="PAS"/>
</dbReference>
<evidence type="ECO:0000256" key="3">
    <source>
        <dbReference type="ARBA" id="ARBA00012438"/>
    </source>
</evidence>
<dbReference type="Gene3D" id="1.20.120.160">
    <property type="entry name" value="HPT domain"/>
    <property type="match status" value="1"/>
</dbReference>
<evidence type="ECO:0000256" key="5">
    <source>
        <dbReference type="ARBA" id="ARBA00022519"/>
    </source>
</evidence>
<feature type="modified residue" description="4-aspartylphosphate" evidence="15">
    <location>
        <position position="655"/>
    </location>
</feature>
<comment type="catalytic activity">
    <reaction evidence="1">
        <text>ATP + protein L-histidine = ADP + protein N-phospho-L-histidine.</text>
        <dbReference type="EC" id="2.7.13.3"/>
    </reaction>
</comment>
<keyword evidence="9 21" id="KW-0418">Kinase</keyword>
<dbReference type="InterPro" id="IPR003594">
    <property type="entry name" value="HATPase_dom"/>
</dbReference>
<dbReference type="Gene3D" id="1.10.287.130">
    <property type="match status" value="1"/>
</dbReference>
<dbReference type="Pfam" id="PF02518">
    <property type="entry name" value="HATPase_c"/>
    <property type="match status" value="1"/>
</dbReference>
<dbReference type="CDD" id="cd00130">
    <property type="entry name" value="PAS"/>
    <property type="match status" value="1"/>
</dbReference>
<dbReference type="Gene3D" id="3.40.50.2300">
    <property type="match status" value="1"/>
</dbReference>
<dbReference type="PROSITE" id="PS50112">
    <property type="entry name" value="PAS"/>
    <property type="match status" value="1"/>
</dbReference>
<evidence type="ECO:0000256" key="4">
    <source>
        <dbReference type="ARBA" id="ARBA00022475"/>
    </source>
</evidence>
<dbReference type="InterPro" id="IPR004358">
    <property type="entry name" value="Sig_transdc_His_kin-like_C"/>
</dbReference>
<evidence type="ECO:0000256" key="2">
    <source>
        <dbReference type="ARBA" id="ARBA00004429"/>
    </source>
</evidence>
<keyword evidence="7" id="KW-0808">Transferase</keyword>
<reference evidence="21 22" key="1">
    <citation type="submission" date="2018-06" db="EMBL/GenBank/DDBJ databases">
        <title>Genomic Encyclopedia of Archaeal and Bacterial Type Strains, Phase II (KMG-II): from individual species to whole genera.</title>
        <authorList>
            <person name="Goeker M."/>
        </authorList>
    </citation>
    <scope>NUCLEOTIDE SEQUENCE [LARGE SCALE GENOMIC DNA]</scope>
    <source>
        <strain evidence="21 22">DSM 22011</strain>
    </source>
</reference>
<evidence type="ECO:0000313" key="22">
    <source>
        <dbReference type="Proteomes" id="UP000249165"/>
    </source>
</evidence>
<dbReference type="EMBL" id="QLMG01000015">
    <property type="protein sequence ID" value="RAK17205.1"/>
    <property type="molecule type" value="Genomic_DNA"/>
</dbReference>
<keyword evidence="5" id="KW-0997">Cell inner membrane</keyword>
<keyword evidence="11 16" id="KW-1133">Transmembrane helix</keyword>
<name>A0A327YBL8_9RHOB</name>
<dbReference type="InterPro" id="IPR005467">
    <property type="entry name" value="His_kinase_dom"/>
</dbReference>
<evidence type="ECO:0000256" key="1">
    <source>
        <dbReference type="ARBA" id="ARBA00000085"/>
    </source>
</evidence>
<keyword evidence="10" id="KW-0547">Nucleotide-binding</keyword>
<evidence type="ECO:0000256" key="6">
    <source>
        <dbReference type="ARBA" id="ARBA00022553"/>
    </source>
</evidence>
<dbReference type="SUPFAM" id="SSF55785">
    <property type="entry name" value="PYP-like sensor domain (PAS domain)"/>
    <property type="match status" value="1"/>
</dbReference>
<dbReference type="InterPro" id="IPR036890">
    <property type="entry name" value="HATPase_C_sf"/>
</dbReference>
<dbReference type="GO" id="GO:0005886">
    <property type="term" value="C:plasma membrane"/>
    <property type="evidence" value="ECO:0007669"/>
    <property type="project" value="UniProtKB-SubCell"/>
</dbReference>
<dbReference type="Gene3D" id="3.30.565.10">
    <property type="entry name" value="Histidine kinase-like ATPase, C-terminal domain"/>
    <property type="match status" value="1"/>
</dbReference>
<dbReference type="PRINTS" id="PR00344">
    <property type="entry name" value="BCTRLSENSOR"/>
</dbReference>
<dbReference type="AlphaFoldDB" id="A0A327YBL8"/>
<dbReference type="PROSITE" id="PS50894">
    <property type="entry name" value="HPT"/>
    <property type="match status" value="1"/>
</dbReference>
<dbReference type="InterPro" id="IPR003661">
    <property type="entry name" value="HisK_dim/P_dom"/>
</dbReference>
<keyword evidence="22" id="KW-1185">Reference proteome</keyword>
<keyword evidence="12" id="KW-0902">Two-component regulatory system</keyword>
<evidence type="ECO:0000259" key="18">
    <source>
        <dbReference type="PROSITE" id="PS50110"/>
    </source>
</evidence>
<evidence type="ECO:0000256" key="14">
    <source>
        <dbReference type="PROSITE-ProRule" id="PRU00110"/>
    </source>
</evidence>
<evidence type="ECO:0000256" key="9">
    <source>
        <dbReference type="ARBA" id="ARBA00022777"/>
    </source>
</evidence>
<dbReference type="EC" id="2.7.13.3" evidence="3"/>
<feature type="modified residue" description="Phosphohistidine" evidence="14">
    <location>
        <position position="794"/>
    </location>
</feature>
<keyword evidence="13 16" id="KW-0472">Membrane</keyword>
<dbReference type="NCBIfam" id="TIGR00229">
    <property type="entry name" value="sensory_box"/>
    <property type="match status" value="1"/>
</dbReference>
<feature type="domain" description="HPt" evidence="20">
    <location>
        <begin position="755"/>
        <end position="855"/>
    </location>
</feature>
<feature type="transmembrane region" description="Helical" evidence="16">
    <location>
        <begin position="170"/>
        <end position="195"/>
    </location>
</feature>
<dbReference type="InterPro" id="IPR036641">
    <property type="entry name" value="HPT_dom_sf"/>
</dbReference>
<accession>A0A327YBL8</accession>
<dbReference type="InterPro" id="IPR036097">
    <property type="entry name" value="HisK_dim/P_sf"/>
</dbReference>
<sequence>MTRADTGTETDKNRFVLTGFAILALAFILGLSFVVRDNLRVMGVAQGDQLSWRASQVEVEYLKLLITLRDATATDAPDLDAVRKRFDVLYSRLSVFKNEALTHEALANLRAMQQSLDSYIPVIDGPDSRLVETLPDFQKVLLEQQESSRSIALGAIQGATEIQALQRQRVVYLLEVMMILIALSAVVIVATIFFLQKRTAEQRRASIQAEEKRRQLQATLDGAIGGIVVSDKDGNVIDFNAGAEAIFGYRKDEIIGRYMPGLLLPAEEREAVEQSMARYHASRETTFSDSGTHEFRMMRANGMVFPAQTQITTAQMLRGPIFISFCRDLTKEKHHEAELTKARDEAIAAAKERSRFFAMMSHEMRTPLNGVLSSLYLLEEGSLSVEQREHLDTALFSGDILLSHINDVLAIERSEDARELEQQVCDICSLASNMVRMLEPMAKERSVTLDLEKKGLKDRQFLTAPRALQQILINLLSNAIKFSPEGAVSLFARYTPSEVLPGQGTLRLEVSDTGIGIAPADRDRIFDDFVSLDNRYERRTGGTGLGLGIVRRFTKRLGGSINCMSEIGEGTTFTLDLPMTEADLDAKFAQGEDSLKSGPVIMTPKCILVVDDNKVNRSVMEKMLTLAGQNVILAEGGEAAIRLASQQAFDLILMDISMPDMSGTQATRSIRAGNSPNRDTPIVAFTAHALPQELERFRKAGMSGYLMKPVNRKALIECIDKDYTNAEGGFDVAAPVGPSGVLDHNQVSDLQSFLGPEELTAYLNDFKDNADGLGLEMKTAHASADLNQLKTAAHALAGTSGMVGSIQLFRLLRDLEQGCVHKDMDKIDLLMAGFDDAYDRLCNAWDQVLANPAAYNTAE</sequence>
<evidence type="ECO:0000313" key="21">
    <source>
        <dbReference type="EMBL" id="RAK17205.1"/>
    </source>
</evidence>
<dbReference type="Pfam" id="PF13426">
    <property type="entry name" value="PAS_9"/>
    <property type="match status" value="1"/>
</dbReference>
<comment type="caution">
    <text evidence="21">The sequence shown here is derived from an EMBL/GenBank/DDBJ whole genome shotgun (WGS) entry which is preliminary data.</text>
</comment>
<dbReference type="PANTHER" id="PTHR43047:SF72">
    <property type="entry name" value="OSMOSENSING HISTIDINE PROTEIN KINASE SLN1"/>
    <property type="match status" value="1"/>
</dbReference>
<evidence type="ECO:0000256" key="11">
    <source>
        <dbReference type="ARBA" id="ARBA00022989"/>
    </source>
</evidence>
<dbReference type="InterPro" id="IPR035965">
    <property type="entry name" value="PAS-like_dom_sf"/>
</dbReference>
<feature type="transmembrane region" description="Helical" evidence="16">
    <location>
        <begin position="15"/>
        <end position="35"/>
    </location>
</feature>
<dbReference type="CDD" id="cd17546">
    <property type="entry name" value="REC_hyHK_CKI1_RcsC-like"/>
    <property type="match status" value="1"/>
</dbReference>
<dbReference type="GO" id="GO:0009927">
    <property type="term" value="F:histidine phosphotransfer kinase activity"/>
    <property type="evidence" value="ECO:0007669"/>
    <property type="project" value="TreeGrafter"/>
</dbReference>
<dbReference type="RefSeq" id="WP_170134549.1">
    <property type="nucleotide sequence ID" value="NZ_LIGK01000079.1"/>
</dbReference>
<dbReference type="InterPro" id="IPR011006">
    <property type="entry name" value="CheY-like_superfamily"/>
</dbReference>
<organism evidence="21 22">
    <name type="scientific">Salipiger aestuarii</name>
    <dbReference type="NCBI Taxonomy" id="568098"/>
    <lineage>
        <taxon>Bacteria</taxon>
        <taxon>Pseudomonadati</taxon>
        <taxon>Pseudomonadota</taxon>
        <taxon>Alphaproteobacteria</taxon>
        <taxon>Rhodobacterales</taxon>
        <taxon>Roseobacteraceae</taxon>
        <taxon>Salipiger</taxon>
    </lineage>
</organism>
<gene>
    <name evidence="21" type="ORF">ATI53_10153</name>
</gene>
<evidence type="ECO:0000256" key="7">
    <source>
        <dbReference type="ARBA" id="ARBA00022679"/>
    </source>
</evidence>
<protein>
    <recommendedName>
        <fullName evidence="3">histidine kinase</fullName>
        <ecNumber evidence="3">2.7.13.3</ecNumber>
    </recommendedName>
</protein>
<dbReference type="CDD" id="cd00082">
    <property type="entry name" value="HisKA"/>
    <property type="match status" value="1"/>
</dbReference>
<keyword evidence="4" id="KW-1003">Cell membrane</keyword>
<dbReference type="SUPFAM" id="SSF52172">
    <property type="entry name" value="CheY-like"/>
    <property type="match status" value="1"/>
</dbReference>
<keyword evidence="10" id="KW-0067">ATP-binding</keyword>
<dbReference type="SMART" id="SM00387">
    <property type="entry name" value="HATPase_c"/>
    <property type="match status" value="1"/>
</dbReference>
<evidence type="ECO:0000259" key="19">
    <source>
        <dbReference type="PROSITE" id="PS50112"/>
    </source>
</evidence>
<dbReference type="InterPro" id="IPR008207">
    <property type="entry name" value="Sig_transdc_His_kin_Hpt_dom"/>
</dbReference>
<evidence type="ECO:0000259" key="17">
    <source>
        <dbReference type="PROSITE" id="PS50109"/>
    </source>
</evidence>
<dbReference type="Gene3D" id="3.30.450.20">
    <property type="entry name" value="PAS domain"/>
    <property type="match status" value="1"/>
</dbReference>
<dbReference type="Pfam" id="PF01627">
    <property type="entry name" value="Hpt"/>
    <property type="match status" value="1"/>
</dbReference>
<dbReference type="PROSITE" id="PS50110">
    <property type="entry name" value="RESPONSE_REGULATORY"/>
    <property type="match status" value="1"/>
</dbReference>
<evidence type="ECO:0000256" key="13">
    <source>
        <dbReference type="ARBA" id="ARBA00023136"/>
    </source>
</evidence>
<feature type="domain" description="Histidine kinase" evidence="17">
    <location>
        <begin position="359"/>
        <end position="581"/>
    </location>
</feature>
<evidence type="ECO:0000256" key="8">
    <source>
        <dbReference type="ARBA" id="ARBA00022692"/>
    </source>
</evidence>
<evidence type="ECO:0000256" key="10">
    <source>
        <dbReference type="ARBA" id="ARBA00022840"/>
    </source>
</evidence>
<dbReference type="SUPFAM" id="SSF55874">
    <property type="entry name" value="ATPase domain of HSP90 chaperone/DNA topoisomerase II/histidine kinase"/>
    <property type="match status" value="1"/>
</dbReference>
<dbReference type="Proteomes" id="UP000249165">
    <property type="component" value="Unassembled WGS sequence"/>
</dbReference>
<evidence type="ECO:0000259" key="20">
    <source>
        <dbReference type="PROSITE" id="PS50894"/>
    </source>
</evidence>
<evidence type="ECO:0000256" key="12">
    <source>
        <dbReference type="ARBA" id="ARBA00023012"/>
    </source>
</evidence>